<dbReference type="InterPro" id="IPR023833">
    <property type="entry name" value="Signal_pept_SipW-depend-type"/>
</dbReference>
<dbReference type="AlphaFoldDB" id="A0A481RLA3"/>
<gene>
    <name evidence="2" type="ORF">EO776_17970</name>
</gene>
<evidence type="ECO:0000313" key="2">
    <source>
        <dbReference type="EMBL" id="QAY21932.1"/>
    </source>
</evidence>
<keyword evidence="2" id="KW-0614">Plasmid</keyword>
<evidence type="ECO:0000313" key="3">
    <source>
        <dbReference type="Proteomes" id="UP000293073"/>
    </source>
</evidence>
<dbReference type="NCBIfam" id="TIGR04088">
    <property type="entry name" value="cognate_SipW"/>
    <property type="match status" value="1"/>
</dbReference>
<reference evidence="3" key="1">
    <citation type="submission" date="2019-01" db="EMBL/GenBank/DDBJ databases">
        <title>Complete genome of Halorubrum ezzemoulense strain FB21.</title>
        <authorList>
            <person name="Feng Y."/>
            <person name="Louyakis A.S."/>
            <person name="Papke R.T."/>
            <person name="Gogarten J.P."/>
        </authorList>
    </citation>
    <scope>NUCLEOTIDE SEQUENCE [LARGE SCALE GENOMIC DNA]</scope>
    <source>
        <strain evidence="3">Fb21</strain>
        <plasmid evidence="3">megaPlasmid</plasmid>
    </source>
</reference>
<sequence length="108" mass="11226">MLAGLGAVGLASAGSGLGTSAFFSDEETFGDNTLTAGELDLKVSWQQTYTGLNSTKPGTLAAAFEVLDRNDGRIPLDDREPFMGFAAGETDSERDCLPGETTLDVGFA</sequence>
<accession>A0A481RLA3</accession>
<evidence type="ECO:0000256" key="1">
    <source>
        <dbReference type="SAM" id="MobiDB-lite"/>
    </source>
</evidence>
<protein>
    <submittedName>
        <fullName evidence="2">Uncharacterized protein</fullName>
    </submittedName>
</protein>
<geneLocation type="plasmid" evidence="3">
    <name>megaPlasmid</name>
</geneLocation>
<dbReference type="KEGG" id="hezz:EO776_17970"/>
<dbReference type="EMBL" id="CP034941">
    <property type="protein sequence ID" value="QAY21932.1"/>
    <property type="molecule type" value="Genomic_DNA"/>
</dbReference>
<feature type="region of interest" description="Disordered" evidence="1">
    <location>
        <begin position="89"/>
        <end position="108"/>
    </location>
</feature>
<dbReference type="Proteomes" id="UP000293073">
    <property type="component" value="Plasmid megaplasmid"/>
</dbReference>
<organism evidence="2 3">
    <name type="scientific">Halorubrum ezzemoulense</name>
    <name type="common">Halorubrum chaoviator</name>
    <dbReference type="NCBI Taxonomy" id="337243"/>
    <lineage>
        <taxon>Archaea</taxon>
        <taxon>Methanobacteriati</taxon>
        <taxon>Methanobacteriota</taxon>
        <taxon>Stenosarchaea group</taxon>
        <taxon>Halobacteria</taxon>
        <taxon>Halobacteriales</taxon>
        <taxon>Haloferacaceae</taxon>
        <taxon>Halorubrum</taxon>
    </lineage>
</organism>
<proteinExistence type="predicted"/>
<name>A0A481RLA3_HALEZ</name>